<feature type="disulfide bond" evidence="9">
    <location>
        <begin position="372"/>
        <end position="382"/>
    </location>
</feature>
<sequence length="499" mass="55885">MILAFLCLLAVASARGSSSSSSDKSMEVRIPPDLDRGSKIKEASNKFNTFGEDPENFEDLVFIEDDILVTKEEAAIYKKSGWNGLIKSNAWNPDLATRWSKTIPHKISVQIVDDANFEGTKIEANLKAVIQDFEKQTCVRFPAKKDTDKQYLSFKRSAMGCYSYNGKPKSGRRSIYLNFECSGTEERKGEAAHQILHAMGRYHENNRPDRDDFISIASDNTCPSSFEKHSDALTYHIGYDYYSIMHHNPRQCSACSIGRSSFTILKTGITYNSVGQRKALSKSDIAHVKAVFCPSMMMRLVGGEGSYEGRLEVNDDEVWASVCSSSFNTNEASVVCRYLGHPNVQDVYSAEEMPARFAVSQRTAVWSKEFECTGDEVNPFTCTKNKVKSASKCNDVAIRCFKAARFIDENDDSGRLEVFHEEKWDSVCSHNFGRKEANVACRMMGYSSAVEAYTDRYNDAAHSESRSQFTCKGDENHLSDCEYTHDCPGGGSVFLKCTN</sequence>
<evidence type="ECO:0000259" key="12">
    <source>
        <dbReference type="PROSITE" id="PS50287"/>
    </source>
</evidence>
<evidence type="ECO:0000256" key="7">
    <source>
        <dbReference type="ARBA" id="ARBA00023157"/>
    </source>
</evidence>
<accession>A0AAN0INN0</accession>
<dbReference type="Gene3D" id="3.40.390.10">
    <property type="entry name" value="Collagenase (Catalytic Domain)"/>
    <property type="match status" value="1"/>
</dbReference>
<reference evidence="14" key="2">
    <citation type="submission" date="2024-06" db="UniProtKB">
        <authorList>
            <consortium name="EnsemblMetazoa"/>
        </authorList>
    </citation>
    <scope>IDENTIFICATION</scope>
</reference>
<dbReference type="GeneID" id="105313725"/>
<dbReference type="GO" id="GO:0016020">
    <property type="term" value="C:membrane"/>
    <property type="evidence" value="ECO:0007669"/>
    <property type="project" value="UniProtKB-SubCell"/>
</dbReference>
<dbReference type="PRINTS" id="PR00480">
    <property type="entry name" value="ASTACIN"/>
</dbReference>
<proteinExistence type="predicted"/>
<evidence type="ECO:0000256" key="8">
    <source>
        <dbReference type="ARBA" id="ARBA00023180"/>
    </source>
</evidence>
<feature type="domain" description="SRCR" evidence="12">
    <location>
        <begin position="398"/>
        <end position="499"/>
    </location>
</feature>
<protein>
    <recommendedName>
        <fullName evidence="11">Metalloendopeptidase</fullName>
        <ecNumber evidence="11">3.4.24.-</ecNumber>
    </recommendedName>
</protein>
<keyword evidence="6" id="KW-0472">Membrane</keyword>
<keyword evidence="7 9" id="KW-1015">Disulfide bond</keyword>
<evidence type="ECO:0000256" key="1">
    <source>
        <dbReference type="ARBA" id="ARBA00004167"/>
    </source>
</evidence>
<feature type="domain" description="SRCR" evidence="12">
    <location>
        <begin position="298"/>
        <end position="401"/>
    </location>
</feature>
<evidence type="ECO:0000256" key="2">
    <source>
        <dbReference type="ARBA" id="ARBA00022692"/>
    </source>
</evidence>
<feature type="chain" id="PRO_5042668789" description="Metalloendopeptidase" evidence="11">
    <location>
        <begin position="17"/>
        <end position="499"/>
    </location>
</feature>
<keyword evidence="5" id="KW-1133">Transmembrane helix</keyword>
<dbReference type="SMART" id="SM00202">
    <property type="entry name" value="SR"/>
    <property type="match status" value="2"/>
</dbReference>
<keyword evidence="11" id="KW-0645">Protease</keyword>
<evidence type="ECO:0000256" key="5">
    <source>
        <dbReference type="ARBA" id="ARBA00022989"/>
    </source>
</evidence>
<organism evidence="14 15">
    <name type="scientific">Amphimedon queenslandica</name>
    <name type="common">Sponge</name>
    <dbReference type="NCBI Taxonomy" id="400682"/>
    <lineage>
        <taxon>Eukaryota</taxon>
        <taxon>Metazoa</taxon>
        <taxon>Porifera</taxon>
        <taxon>Demospongiae</taxon>
        <taxon>Heteroscleromorpha</taxon>
        <taxon>Haplosclerida</taxon>
        <taxon>Niphatidae</taxon>
        <taxon>Amphimedon</taxon>
    </lineage>
</organism>
<feature type="binding site" evidence="10">
    <location>
        <position position="193"/>
    </location>
    <ligand>
        <name>Zn(2+)</name>
        <dbReference type="ChEBI" id="CHEBI:29105"/>
        <note>catalytic</note>
    </ligand>
</feature>
<keyword evidence="4" id="KW-0677">Repeat</keyword>
<dbReference type="KEGG" id="aqu:105313725"/>
<dbReference type="SUPFAM" id="SSF55486">
    <property type="entry name" value="Metalloproteases ('zincins'), catalytic domain"/>
    <property type="match status" value="1"/>
</dbReference>
<evidence type="ECO:0000259" key="13">
    <source>
        <dbReference type="PROSITE" id="PS51864"/>
    </source>
</evidence>
<keyword evidence="2" id="KW-0812">Transmembrane</keyword>
<dbReference type="Gene3D" id="3.10.250.10">
    <property type="entry name" value="SRCR-like domain"/>
    <property type="match status" value="2"/>
</dbReference>
<dbReference type="RefSeq" id="XP_011405679.1">
    <property type="nucleotide sequence ID" value="XM_011407377.2"/>
</dbReference>
<keyword evidence="15" id="KW-1185">Reference proteome</keyword>
<dbReference type="InterPro" id="IPR006026">
    <property type="entry name" value="Peptidase_Metallo"/>
</dbReference>
<keyword evidence="10 11" id="KW-0862">Zinc</keyword>
<evidence type="ECO:0000256" key="10">
    <source>
        <dbReference type="PROSITE-ProRule" id="PRU01211"/>
    </source>
</evidence>
<feature type="binding site" evidence="10">
    <location>
        <position position="203"/>
    </location>
    <ligand>
        <name>Zn(2+)</name>
        <dbReference type="ChEBI" id="CHEBI:29105"/>
        <note>catalytic</note>
    </ligand>
</feature>
<dbReference type="EnsemblMetazoa" id="XM_011407377.2">
    <property type="protein sequence ID" value="XP_011405679.1"/>
    <property type="gene ID" value="LOC105313725"/>
</dbReference>
<dbReference type="InterPro" id="IPR024079">
    <property type="entry name" value="MetalloPept_cat_dom_sf"/>
</dbReference>
<evidence type="ECO:0000256" key="3">
    <source>
        <dbReference type="ARBA" id="ARBA00022729"/>
    </source>
</evidence>
<dbReference type="Pfam" id="PF00530">
    <property type="entry name" value="SRCR"/>
    <property type="match status" value="2"/>
</dbReference>
<evidence type="ECO:0000256" key="11">
    <source>
        <dbReference type="RuleBase" id="RU361183"/>
    </source>
</evidence>
<dbReference type="Pfam" id="PF01400">
    <property type="entry name" value="Astacin"/>
    <property type="match status" value="1"/>
</dbReference>
<keyword evidence="8" id="KW-0325">Glycoprotein</keyword>
<evidence type="ECO:0000313" key="15">
    <source>
        <dbReference type="Proteomes" id="UP000007879"/>
    </source>
</evidence>
<dbReference type="EC" id="3.4.24.-" evidence="11"/>
<name>A0AAN0INN0_AMPQE</name>
<dbReference type="PRINTS" id="PR00258">
    <property type="entry name" value="SPERACTRCPTR"/>
</dbReference>
<feature type="domain" description="Peptidase M12A" evidence="13">
    <location>
        <begin position="89"/>
        <end position="294"/>
    </location>
</feature>
<feature type="signal peptide" evidence="11">
    <location>
        <begin position="1"/>
        <end position="16"/>
    </location>
</feature>
<evidence type="ECO:0000256" key="6">
    <source>
        <dbReference type="ARBA" id="ARBA00023136"/>
    </source>
</evidence>
<evidence type="ECO:0000256" key="9">
    <source>
        <dbReference type="PROSITE-ProRule" id="PRU00196"/>
    </source>
</evidence>
<feature type="binding site" evidence="10">
    <location>
        <position position="197"/>
    </location>
    <ligand>
        <name>Zn(2+)</name>
        <dbReference type="ChEBI" id="CHEBI:29105"/>
        <note>catalytic</note>
    </ligand>
</feature>
<comment type="caution">
    <text evidence="9">Lacks conserved residue(s) required for the propagation of feature annotation.</text>
</comment>
<dbReference type="GO" id="GO:0006508">
    <property type="term" value="P:proteolysis"/>
    <property type="evidence" value="ECO:0007669"/>
    <property type="project" value="UniProtKB-KW"/>
</dbReference>
<dbReference type="FunFam" id="3.10.250.10:FF:000016">
    <property type="entry name" value="Scavenger receptor cysteine-rich protein type 12"/>
    <property type="match status" value="2"/>
</dbReference>
<dbReference type="InterPro" id="IPR001190">
    <property type="entry name" value="SRCR"/>
</dbReference>
<keyword evidence="3 11" id="KW-0732">Signal</keyword>
<dbReference type="GO" id="GO:0008270">
    <property type="term" value="F:zinc ion binding"/>
    <property type="evidence" value="ECO:0007669"/>
    <property type="project" value="UniProtKB-UniRule"/>
</dbReference>
<dbReference type="PROSITE" id="PS50287">
    <property type="entry name" value="SRCR_2"/>
    <property type="match status" value="2"/>
</dbReference>
<dbReference type="AlphaFoldDB" id="A0AAN0INN0"/>
<dbReference type="SUPFAM" id="SSF56487">
    <property type="entry name" value="SRCR-like"/>
    <property type="match status" value="2"/>
</dbReference>
<keyword evidence="10 11" id="KW-0479">Metal-binding</keyword>
<dbReference type="InterPro" id="IPR036772">
    <property type="entry name" value="SRCR-like_dom_sf"/>
</dbReference>
<feature type="disulfide bond" evidence="10">
    <location>
        <begin position="138"/>
        <end position="293"/>
    </location>
</feature>
<dbReference type="PROSITE" id="PS51864">
    <property type="entry name" value="ASTACIN"/>
    <property type="match status" value="1"/>
</dbReference>
<comment type="subcellular location">
    <subcellularLocation>
        <location evidence="1">Membrane</location>
        <topology evidence="1">Single-pass membrane protein</topology>
    </subcellularLocation>
</comment>
<reference evidence="15" key="1">
    <citation type="journal article" date="2010" name="Nature">
        <title>The Amphimedon queenslandica genome and the evolution of animal complexity.</title>
        <authorList>
            <person name="Srivastava M."/>
            <person name="Simakov O."/>
            <person name="Chapman J."/>
            <person name="Fahey B."/>
            <person name="Gauthier M.E."/>
            <person name="Mitros T."/>
            <person name="Richards G.S."/>
            <person name="Conaco C."/>
            <person name="Dacre M."/>
            <person name="Hellsten U."/>
            <person name="Larroux C."/>
            <person name="Putnam N.H."/>
            <person name="Stanke M."/>
            <person name="Adamska M."/>
            <person name="Darling A."/>
            <person name="Degnan S.M."/>
            <person name="Oakley T.H."/>
            <person name="Plachetzki D.C."/>
            <person name="Zhai Y."/>
            <person name="Adamski M."/>
            <person name="Calcino A."/>
            <person name="Cummins S.F."/>
            <person name="Goodstein D.M."/>
            <person name="Harris C."/>
            <person name="Jackson D.J."/>
            <person name="Leys S.P."/>
            <person name="Shu S."/>
            <person name="Woodcroft B.J."/>
            <person name="Vervoort M."/>
            <person name="Kosik K.S."/>
            <person name="Manning G."/>
            <person name="Degnan B.M."/>
            <person name="Rokhsar D.S."/>
        </authorList>
    </citation>
    <scope>NUCLEOTIDE SEQUENCE [LARGE SCALE GENOMIC DNA]</scope>
</reference>
<dbReference type="GO" id="GO:0004222">
    <property type="term" value="F:metalloendopeptidase activity"/>
    <property type="evidence" value="ECO:0007669"/>
    <property type="project" value="UniProtKB-UniRule"/>
</dbReference>
<dbReference type="PANTHER" id="PTHR48071:SF18">
    <property type="entry name" value="DELETED IN MALIGNANT BRAIN TUMORS 1 PROTEIN-RELATED"/>
    <property type="match status" value="1"/>
</dbReference>
<dbReference type="InterPro" id="IPR001506">
    <property type="entry name" value="Peptidase_M12A"/>
</dbReference>
<feature type="disulfide bond" evidence="9">
    <location>
        <begin position="471"/>
        <end position="481"/>
    </location>
</feature>
<evidence type="ECO:0000256" key="4">
    <source>
        <dbReference type="ARBA" id="ARBA00022737"/>
    </source>
</evidence>
<keyword evidence="11" id="KW-0378">Hydrolase</keyword>
<dbReference type="SMART" id="SM00235">
    <property type="entry name" value="ZnMc"/>
    <property type="match status" value="1"/>
</dbReference>
<dbReference type="Proteomes" id="UP000007879">
    <property type="component" value="Unassembled WGS sequence"/>
</dbReference>
<dbReference type="PANTHER" id="PTHR48071">
    <property type="entry name" value="SRCR DOMAIN-CONTAINING PROTEIN"/>
    <property type="match status" value="1"/>
</dbReference>
<keyword evidence="11" id="KW-0482">Metalloprotease</keyword>
<evidence type="ECO:0000313" key="14">
    <source>
        <dbReference type="EnsemblMetazoa" id="XP_011405679.1"/>
    </source>
</evidence>
<comment type="cofactor">
    <cofactor evidence="10 11">
        <name>Zn(2+)</name>
        <dbReference type="ChEBI" id="CHEBI:29105"/>
    </cofactor>
    <text evidence="10 11">Binds 1 zinc ion per subunit.</text>
</comment>